<dbReference type="PANTHER" id="PTHR20861:SF1">
    <property type="entry name" value="HOMOSERINE KINASE"/>
    <property type="match status" value="1"/>
</dbReference>
<dbReference type="PROSITE" id="PS00627">
    <property type="entry name" value="GHMP_KINASES_ATP"/>
    <property type="match status" value="1"/>
</dbReference>
<evidence type="ECO:0000256" key="12">
    <source>
        <dbReference type="ARBA" id="ARBA00049954"/>
    </source>
</evidence>
<keyword evidence="6 13" id="KW-0808">Transferase</keyword>
<dbReference type="GO" id="GO:0004413">
    <property type="term" value="F:homoserine kinase activity"/>
    <property type="evidence" value="ECO:0007669"/>
    <property type="project" value="UniProtKB-UniRule"/>
</dbReference>
<dbReference type="PIRSF" id="PIRSF000676">
    <property type="entry name" value="Homoser_kin"/>
    <property type="match status" value="1"/>
</dbReference>
<keyword evidence="8 13" id="KW-0547">Nucleotide-binding</keyword>
<dbReference type="GO" id="GO:0005737">
    <property type="term" value="C:cytoplasm"/>
    <property type="evidence" value="ECO:0007669"/>
    <property type="project" value="UniProtKB-SubCell"/>
</dbReference>
<dbReference type="InterPro" id="IPR036554">
    <property type="entry name" value="GHMP_kinase_C_sf"/>
</dbReference>
<dbReference type="PANTHER" id="PTHR20861">
    <property type="entry name" value="HOMOSERINE/4-DIPHOSPHOCYTIDYL-2-C-METHYL-D-ERYTHRITOL KINASE"/>
    <property type="match status" value="1"/>
</dbReference>
<name>A0A926IGX1_9FIRM</name>
<dbReference type="RefSeq" id="WP_262394522.1">
    <property type="nucleotide sequence ID" value="NZ_JACRTD010000002.1"/>
</dbReference>
<dbReference type="Pfam" id="PF00288">
    <property type="entry name" value="GHMP_kinases_N"/>
    <property type="match status" value="1"/>
</dbReference>
<dbReference type="HAMAP" id="MF_00384">
    <property type="entry name" value="Homoser_kinase"/>
    <property type="match status" value="1"/>
</dbReference>
<dbReference type="Pfam" id="PF08544">
    <property type="entry name" value="GHMP_kinases_C"/>
    <property type="match status" value="1"/>
</dbReference>
<evidence type="ECO:0000313" key="17">
    <source>
        <dbReference type="Proteomes" id="UP000623678"/>
    </source>
</evidence>
<evidence type="ECO:0000259" key="15">
    <source>
        <dbReference type="Pfam" id="PF08544"/>
    </source>
</evidence>
<accession>A0A926IGX1</accession>
<dbReference type="SUPFAM" id="SSF55060">
    <property type="entry name" value="GHMP Kinase, C-terminal domain"/>
    <property type="match status" value="1"/>
</dbReference>
<dbReference type="PRINTS" id="PR00958">
    <property type="entry name" value="HOMSERKINASE"/>
</dbReference>
<comment type="pathway">
    <text evidence="1 13">Amino-acid biosynthesis; L-threonine biosynthesis; L-threonine from L-aspartate: step 4/5.</text>
</comment>
<comment type="function">
    <text evidence="12 13">Catalyzes the ATP-dependent phosphorylation of L-homoserine to L-homoserine phosphate.</text>
</comment>
<evidence type="ECO:0000256" key="6">
    <source>
        <dbReference type="ARBA" id="ARBA00022679"/>
    </source>
</evidence>
<evidence type="ECO:0000259" key="14">
    <source>
        <dbReference type="Pfam" id="PF00288"/>
    </source>
</evidence>
<keyword evidence="7 13" id="KW-0791">Threonine biosynthesis</keyword>
<evidence type="ECO:0000256" key="5">
    <source>
        <dbReference type="ARBA" id="ARBA00022605"/>
    </source>
</evidence>
<dbReference type="InterPro" id="IPR006204">
    <property type="entry name" value="GHMP_kinase_N_dom"/>
</dbReference>
<dbReference type="InterPro" id="IPR020568">
    <property type="entry name" value="Ribosomal_Su5_D2-typ_SF"/>
</dbReference>
<evidence type="ECO:0000256" key="11">
    <source>
        <dbReference type="ARBA" id="ARBA00049375"/>
    </source>
</evidence>
<evidence type="ECO:0000256" key="2">
    <source>
        <dbReference type="ARBA" id="ARBA00007370"/>
    </source>
</evidence>
<dbReference type="EC" id="2.7.1.39" evidence="3 13"/>
<dbReference type="InterPro" id="IPR000870">
    <property type="entry name" value="Homoserine_kinase"/>
</dbReference>
<feature type="domain" description="GHMP kinase C-terminal" evidence="15">
    <location>
        <begin position="210"/>
        <end position="274"/>
    </location>
</feature>
<keyword evidence="13" id="KW-0963">Cytoplasm</keyword>
<proteinExistence type="inferred from homology"/>
<keyword evidence="9 13" id="KW-0418">Kinase</keyword>
<evidence type="ECO:0000256" key="9">
    <source>
        <dbReference type="ARBA" id="ARBA00022777"/>
    </source>
</evidence>
<dbReference type="EMBL" id="JACRTD010000002">
    <property type="protein sequence ID" value="MBC8584701.1"/>
    <property type="molecule type" value="Genomic_DNA"/>
</dbReference>
<keyword evidence="17" id="KW-1185">Reference proteome</keyword>
<evidence type="ECO:0000256" key="4">
    <source>
        <dbReference type="ARBA" id="ARBA00017858"/>
    </source>
</evidence>
<evidence type="ECO:0000256" key="13">
    <source>
        <dbReference type="HAMAP-Rule" id="MF_00384"/>
    </source>
</evidence>
<feature type="binding site" evidence="13">
    <location>
        <begin position="90"/>
        <end position="100"/>
    </location>
    <ligand>
        <name>ATP</name>
        <dbReference type="ChEBI" id="CHEBI:30616"/>
    </ligand>
</feature>
<comment type="subcellular location">
    <subcellularLocation>
        <location evidence="13">Cytoplasm</location>
    </subcellularLocation>
</comment>
<dbReference type="Gene3D" id="3.30.70.890">
    <property type="entry name" value="GHMP kinase, C-terminal domain"/>
    <property type="match status" value="1"/>
</dbReference>
<comment type="caution">
    <text evidence="16">The sequence shown here is derived from an EMBL/GenBank/DDBJ whole genome shotgun (WGS) entry which is preliminary data.</text>
</comment>
<evidence type="ECO:0000256" key="1">
    <source>
        <dbReference type="ARBA" id="ARBA00005015"/>
    </source>
</evidence>
<feature type="domain" description="GHMP kinase N-terminal" evidence="14">
    <location>
        <begin position="61"/>
        <end position="143"/>
    </location>
</feature>
<dbReference type="Gene3D" id="3.30.230.10">
    <property type="match status" value="1"/>
</dbReference>
<dbReference type="InterPro" id="IPR013750">
    <property type="entry name" value="GHMP_kinase_C_dom"/>
</dbReference>
<evidence type="ECO:0000256" key="7">
    <source>
        <dbReference type="ARBA" id="ARBA00022697"/>
    </source>
</evidence>
<comment type="catalytic activity">
    <reaction evidence="11 13">
        <text>L-homoserine + ATP = O-phospho-L-homoserine + ADP + H(+)</text>
        <dbReference type="Rhea" id="RHEA:13985"/>
        <dbReference type="ChEBI" id="CHEBI:15378"/>
        <dbReference type="ChEBI" id="CHEBI:30616"/>
        <dbReference type="ChEBI" id="CHEBI:57476"/>
        <dbReference type="ChEBI" id="CHEBI:57590"/>
        <dbReference type="ChEBI" id="CHEBI:456216"/>
        <dbReference type="EC" id="2.7.1.39"/>
    </reaction>
</comment>
<dbReference type="GO" id="GO:0005524">
    <property type="term" value="F:ATP binding"/>
    <property type="evidence" value="ECO:0007669"/>
    <property type="project" value="UniProtKB-UniRule"/>
</dbReference>
<dbReference type="AlphaFoldDB" id="A0A926IGX1"/>
<keyword evidence="10 13" id="KW-0067">ATP-binding</keyword>
<protein>
    <recommendedName>
        <fullName evidence="4 13">Homoserine kinase</fullName>
        <shortName evidence="13">HK</shortName>
        <shortName evidence="13">HSK</shortName>
        <ecNumber evidence="3 13">2.7.1.39</ecNumber>
    </recommendedName>
</protein>
<keyword evidence="5 13" id="KW-0028">Amino-acid biosynthesis</keyword>
<dbReference type="SUPFAM" id="SSF54211">
    <property type="entry name" value="Ribosomal protein S5 domain 2-like"/>
    <property type="match status" value="1"/>
</dbReference>
<gene>
    <name evidence="13" type="primary">thrB</name>
    <name evidence="16" type="ORF">H8705_03815</name>
</gene>
<evidence type="ECO:0000256" key="10">
    <source>
        <dbReference type="ARBA" id="ARBA00022840"/>
    </source>
</evidence>
<dbReference type="InterPro" id="IPR014721">
    <property type="entry name" value="Ribsml_uS5_D2-typ_fold_subgr"/>
</dbReference>
<dbReference type="Proteomes" id="UP000623678">
    <property type="component" value="Unassembled WGS sequence"/>
</dbReference>
<sequence>MLENAAKRIKIKIPATSANIGPGFDSIGLAVNLYNYVIMEPWDGIDIAALDGIKIPTDETNLIYTTAKHLYEICGVKFTGMKIRQVNNIPFARGLGSSSACIIGGLKGANTLLGNLVEDDQLINIAASIEGHPDNSTPALTGGLVTSVMDQGRVYYVKQEIKNDLHFVAIIPDFELKTSRARAVLPDMIPRKHGVFNLSRAALMSVSLYSGNYQNLRVAADDRIHQPYRLGLISHGKEVMEHCYQLGAYAAFISGAGSTLMAIVDAKKEQFAQQMIFWLGEEGLSGWQVHTLEIDNVGTVVESE</sequence>
<organism evidence="16 17">
    <name type="scientific">Youxingia wuxianensis</name>
    <dbReference type="NCBI Taxonomy" id="2763678"/>
    <lineage>
        <taxon>Bacteria</taxon>
        <taxon>Bacillati</taxon>
        <taxon>Bacillota</taxon>
        <taxon>Clostridia</taxon>
        <taxon>Eubacteriales</taxon>
        <taxon>Oscillospiraceae</taxon>
        <taxon>Youxingia</taxon>
    </lineage>
</organism>
<comment type="similarity">
    <text evidence="2 13">Belongs to the GHMP kinase family. Homoserine kinase subfamily.</text>
</comment>
<dbReference type="NCBIfam" id="TIGR00191">
    <property type="entry name" value="thrB"/>
    <property type="match status" value="1"/>
</dbReference>
<evidence type="ECO:0000256" key="3">
    <source>
        <dbReference type="ARBA" id="ARBA00012078"/>
    </source>
</evidence>
<dbReference type="GO" id="GO:0009088">
    <property type="term" value="P:threonine biosynthetic process"/>
    <property type="evidence" value="ECO:0007669"/>
    <property type="project" value="UniProtKB-UniRule"/>
</dbReference>
<dbReference type="InterPro" id="IPR006203">
    <property type="entry name" value="GHMP_knse_ATP-bd_CS"/>
</dbReference>
<evidence type="ECO:0000313" key="16">
    <source>
        <dbReference type="EMBL" id="MBC8584701.1"/>
    </source>
</evidence>
<evidence type="ECO:0000256" key="8">
    <source>
        <dbReference type="ARBA" id="ARBA00022741"/>
    </source>
</evidence>
<reference evidence="16" key="1">
    <citation type="submission" date="2020-08" db="EMBL/GenBank/DDBJ databases">
        <title>Genome public.</title>
        <authorList>
            <person name="Liu C."/>
            <person name="Sun Q."/>
        </authorList>
    </citation>
    <scope>NUCLEOTIDE SEQUENCE</scope>
    <source>
        <strain evidence="16">NSJ-64</strain>
    </source>
</reference>